<dbReference type="GO" id="GO:0006508">
    <property type="term" value="P:proteolysis"/>
    <property type="evidence" value="ECO:0007669"/>
    <property type="project" value="InterPro"/>
</dbReference>
<dbReference type="AlphaFoldDB" id="A0A077ZPB7"/>
<dbReference type="PROSITE" id="PS00639">
    <property type="entry name" value="THIOL_PROTEASE_HIS"/>
    <property type="match status" value="1"/>
</dbReference>
<dbReference type="SUPFAM" id="SSF54001">
    <property type="entry name" value="Cysteine proteinases"/>
    <property type="match status" value="1"/>
</dbReference>
<protein>
    <submittedName>
        <fullName evidence="4">Cathepsin b</fullName>
    </submittedName>
</protein>
<organism evidence="4 5">
    <name type="scientific">Stylonychia lemnae</name>
    <name type="common">Ciliate</name>
    <dbReference type="NCBI Taxonomy" id="5949"/>
    <lineage>
        <taxon>Eukaryota</taxon>
        <taxon>Sar</taxon>
        <taxon>Alveolata</taxon>
        <taxon>Ciliophora</taxon>
        <taxon>Intramacronucleata</taxon>
        <taxon>Spirotrichea</taxon>
        <taxon>Stichotrichia</taxon>
        <taxon>Sporadotrichida</taxon>
        <taxon>Oxytrichidae</taxon>
        <taxon>Stylonychinae</taxon>
        <taxon>Stylonychia</taxon>
    </lineage>
</organism>
<comment type="similarity">
    <text evidence="1">Belongs to the peptidase C1 family.</text>
</comment>
<dbReference type="Proteomes" id="UP000039865">
    <property type="component" value="Unassembled WGS sequence"/>
</dbReference>
<dbReference type="GO" id="GO:0008234">
    <property type="term" value="F:cysteine-type peptidase activity"/>
    <property type="evidence" value="ECO:0007669"/>
    <property type="project" value="InterPro"/>
</dbReference>
<feature type="domain" description="Peptidase C1A papain C-terminal" evidence="3">
    <location>
        <begin position="91"/>
        <end position="321"/>
    </location>
</feature>
<keyword evidence="5" id="KW-1185">Reference proteome</keyword>
<evidence type="ECO:0000259" key="3">
    <source>
        <dbReference type="SMART" id="SM00645"/>
    </source>
</evidence>
<dbReference type="OMA" id="PRIIWAN"/>
<dbReference type="InterPro" id="IPR025660">
    <property type="entry name" value="Pept_his_AS"/>
</dbReference>
<evidence type="ECO:0000313" key="4">
    <source>
        <dbReference type="EMBL" id="CDW71235.1"/>
    </source>
</evidence>
<evidence type="ECO:0000256" key="1">
    <source>
        <dbReference type="ARBA" id="ARBA00008455"/>
    </source>
</evidence>
<sequence length="327" mass="37229">MQISVRKLSQIVVFIDFMLIQISFSIKYKASIGKEIVDEIKSSQDLWTPMNPVDNPLKQSDYTGLFGLQSRAPSLFFNNYYKPPSGGVEPIPKNYDARKIYKQCQHPVVNQFKCAACWAFSISTVVSERFCIETKDPPPNATYNFTSVVLSKQHMISCVYPKQFGCVSGVIDTAFQFMEKQGIVSEDCFPYSSQLGPNQTIETCKNKCINLNDPFTRYRCKPGTSKVAKGDDDIRSMLLKKGSVFITFDVYQDFLNYGKGYFKHTTGDLLGYHAVKLVGWGYDWFRDITYYICQNSWGTEWGQRGFFNIVVGDSNSSQYGYTCDPLI</sequence>
<dbReference type="InterPro" id="IPR038765">
    <property type="entry name" value="Papain-like_cys_pep_sf"/>
</dbReference>
<dbReference type="PANTHER" id="PTHR12411">
    <property type="entry name" value="CYSTEINE PROTEASE FAMILY C1-RELATED"/>
    <property type="match status" value="1"/>
</dbReference>
<dbReference type="SMART" id="SM00645">
    <property type="entry name" value="Pept_C1"/>
    <property type="match status" value="1"/>
</dbReference>
<evidence type="ECO:0000256" key="2">
    <source>
        <dbReference type="ARBA" id="ARBA00023145"/>
    </source>
</evidence>
<dbReference type="OrthoDB" id="640249at2759"/>
<dbReference type="Pfam" id="PF00112">
    <property type="entry name" value="Peptidase_C1"/>
    <property type="match status" value="1"/>
</dbReference>
<dbReference type="Gene3D" id="3.90.70.10">
    <property type="entry name" value="Cysteine proteinases"/>
    <property type="match status" value="1"/>
</dbReference>
<dbReference type="InterPro" id="IPR013128">
    <property type="entry name" value="Peptidase_C1A"/>
</dbReference>
<name>A0A077ZPB7_STYLE</name>
<dbReference type="EMBL" id="CCKQ01000170">
    <property type="protein sequence ID" value="CDW71235.1"/>
    <property type="molecule type" value="Genomic_DNA"/>
</dbReference>
<reference evidence="4 5" key="1">
    <citation type="submission" date="2014-06" db="EMBL/GenBank/DDBJ databases">
        <authorList>
            <person name="Swart Estienne"/>
        </authorList>
    </citation>
    <scope>NUCLEOTIDE SEQUENCE [LARGE SCALE GENOMIC DNA]</scope>
    <source>
        <strain evidence="4 5">130c</strain>
    </source>
</reference>
<dbReference type="InterPro" id="IPR000668">
    <property type="entry name" value="Peptidase_C1A_C"/>
</dbReference>
<accession>A0A077ZPB7</accession>
<evidence type="ECO:0000313" key="5">
    <source>
        <dbReference type="Proteomes" id="UP000039865"/>
    </source>
</evidence>
<proteinExistence type="inferred from homology"/>
<keyword evidence="2" id="KW-0865">Zymogen</keyword>
<dbReference type="InParanoid" id="A0A077ZPB7"/>
<gene>
    <name evidence="4" type="primary">Contig2725.g2927</name>
    <name evidence="4" type="ORF">STYLEM_176</name>
</gene>